<organism evidence="1 2">
    <name type="scientific">Edwardsiella tarda ATCC 23685</name>
    <dbReference type="NCBI Taxonomy" id="500638"/>
    <lineage>
        <taxon>Bacteria</taxon>
        <taxon>Pseudomonadati</taxon>
        <taxon>Pseudomonadota</taxon>
        <taxon>Gammaproteobacteria</taxon>
        <taxon>Enterobacterales</taxon>
        <taxon>Hafniaceae</taxon>
        <taxon>Edwardsiella</taxon>
    </lineage>
</organism>
<dbReference type="HOGENOM" id="CLU_3061076_0_0_6"/>
<comment type="caution">
    <text evidence="1">The sequence shown here is derived from an EMBL/GenBank/DDBJ whole genome shotgun (WGS) entry which is preliminary data.</text>
</comment>
<dbReference type="EMBL" id="ADGK01000009">
    <property type="protein sequence ID" value="EFE24818.1"/>
    <property type="molecule type" value="Genomic_DNA"/>
</dbReference>
<protein>
    <submittedName>
        <fullName evidence="1">Uncharacterized protein</fullName>
    </submittedName>
</protein>
<evidence type="ECO:0000313" key="1">
    <source>
        <dbReference type="EMBL" id="EFE24818.1"/>
    </source>
</evidence>
<accession>D4F0C8</accession>
<name>D4F0C8_EDWTA</name>
<dbReference type="Proteomes" id="UP000003692">
    <property type="component" value="Unassembled WGS sequence"/>
</dbReference>
<dbReference type="AlphaFoldDB" id="D4F0C8"/>
<proteinExistence type="predicted"/>
<evidence type="ECO:0000313" key="2">
    <source>
        <dbReference type="Proteomes" id="UP000003692"/>
    </source>
</evidence>
<sequence>MTLSCVKPFVTACLGGAGGGFFIGRVVWLGLPVGLNTVFGPSGLLTIPLMTSQ</sequence>
<reference evidence="1 2" key="1">
    <citation type="submission" date="2010-02" db="EMBL/GenBank/DDBJ databases">
        <authorList>
            <person name="Weinstock G."/>
            <person name="Sodergren E."/>
            <person name="Clifton S."/>
            <person name="Fulton L."/>
            <person name="Fulton B."/>
            <person name="Courtney L."/>
            <person name="Fronick C."/>
            <person name="Harrison M."/>
            <person name="Strong C."/>
            <person name="Farmer C."/>
            <person name="Delahaunty K."/>
            <person name="Markovic C."/>
            <person name="Hall O."/>
            <person name="Minx P."/>
            <person name="Tomlinson C."/>
            <person name="Mitreva M."/>
            <person name="Nelson J."/>
            <person name="Hou S."/>
            <person name="Wollam A."/>
            <person name="Pepin K.H."/>
            <person name="Johnson M."/>
            <person name="Bhonagiri V."/>
            <person name="Zhang X."/>
            <person name="Suruliraj S."/>
            <person name="Warren W."/>
            <person name="Chinwalla A."/>
            <person name="Mardis E.R."/>
            <person name="Wilson R.K."/>
        </authorList>
    </citation>
    <scope>NUCLEOTIDE SEQUENCE [LARGE SCALE GENOMIC DNA]</scope>
    <source>
        <strain evidence="1 2">ATCC 23685</strain>
    </source>
</reference>
<gene>
    <name evidence="1" type="ORF">EDWATA_00151</name>
</gene>